<keyword evidence="2" id="KW-1185">Reference proteome</keyword>
<evidence type="ECO:0000313" key="1">
    <source>
        <dbReference type="EMBL" id="KAA3473272.1"/>
    </source>
</evidence>
<protein>
    <submittedName>
        <fullName evidence="1">Protein MCM10</fullName>
    </submittedName>
</protein>
<gene>
    <name evidence="1" type="ORF">EPI10_023667</name>
</gene>
<dbReference type="EMBL" id="SMMG02000005">
    <property type="protein sequence ID" value="KAA3473272.1"/>
    <property type="molecule type" value="Genomic_DNA"/>
</dbReference>
<dbReference type="Proteomes" id="UP000325315">
    <property type="component" value="Unassembled WGS sequence"/>
</dbReference>
<reference evidence="2" key="1">
    <citation type="journal article" date="2019" name="Plant Biotechnol. J.">
        <title>Genome sequencing of the Australian wild diploid species Gossypium australe highlights disease resistance and delayed gland morphogenesis.</title>
        <authorList>
            <person name="Cai Y."/>
            <person name="Cai X."/>
            <person name="Wang Q."/>
            <person name="Wang P."/>
            <person name="Zhang Y."/>
            <person name="Cai C."/>
            <person name="Xu Y."/>
            <person name="Wang K."/>
            <person name="Zhou Z."/>
            <person name="Wang C."/>
            <person name="Geng S."/>
            <person name="Li B."/>
            <person name="Dong Q."/>
            <person name="Hou Y."/>
            <person name="Wang H."/>
            <person name="Ai P."/>
            <person name="Liu Z."/>
            <person name="Yi F."/>
            <person name="Sun M."/>
            <person name="An G."/>
            <person name="Cheng J."/>
            <person name="Zhang Y."/>
            <person name="Shi Q."/>
            <person name="Xie Y."/>
            <person name="Shi X."/>
            <person name="Chang Y."/>
            <person name="Huang F."/>
            <person name="Chen Y."/>
            <person name="Hong S."/>
            <person name="Mi L."/>
            <person name="Sun Q."/>
            <person name="Zhang L."/>
            <person name="Zhou B."/>
            <person name="Peng R."/>
            <person name="Zhang X."/>
            <person name="Liu F."/>
        </authorList>
    </citation>
    <scope>NUCLEOTIDE SEQUENCE [LARGE SCALE GENOMIC DNA]</scope>
    <source>
        <strain evidence="2">cv. PA1801</strain>
    </source>
</reference>
<sequence>MTKKGEFQIEIKAKTECSINRLFQYFDVRVLVKLAWILGSSASLSHYRQSILVMSSNRARVESRKLRAMLQIQFKELCLHLVVKGLCLRSEVAEPTRIGKPPIDKIRKHGAEEFRATTDDDPKRAKF</sequence>
<comment type="caution">
    <text evidence="1">The sequence shown here is derived from an EMBL/GenBank/DDBJ whole genome shotgun (WGS) entry which is preliminary data.</text>
</comment>
<name>A0A5B6VWG5_9ROSI</name>
<proteinExistence type="predicted"/>
<dbReference type="AlphaFoldDB" id="A0A5B6VWG5"/>
<evidence type="ECO:0000313" key="2">
    <source>
        <dbReference type="Proteomes" id="UP000325315"/>
    </source>
</evidence>
<organism evidence="1 2">
    <name type="scientific">Gossypium australe</name>
    <dbReference type="NCBI Taxonomy" id="47621"/>
    <lineage>
        <taxon>Eukaryota</taxon>
        <taxon>Viridiplantae</taxon>
        <taxon>Streptophyta</taxon>
        <taxon>Embryophyta</taxon>
        <taxon>Tracheophyta</taxon>
        <taxon>Spermatophyta</taxon>
        <taxon>Magnoliopsida</taxon>
        <taxon>eudicotyledons</taxon>
        <taxon>Gunneridae</taxon>
        <taxon>Pentapetalae</taxon>
        <taxon>rosids</taxon>
        <taxon>malvids</taxon>
        <taxon>Malvales</taxon>
        <taxon>Malvaceae</taxon>
        <taxon>Malvoideae</taxon>
        <taxon>Gossypium</taxon>
    </lineage>
</organism>
<accession>A0A5B6VWG5</accession>